<dbReference type="SUPFAM" id="SSF54197">
    <property type="entry name" value="HIT-like"/>
    <property type="match status" value="1"/>
</dbReference>
<keyword evidence="3" id="KW-0489">Methyltransferase</keyword>
<feature type="short sequence motif" description="Histidine triad motif" evidence="1">
    <location>
        <begin position="91"/>
        <end position="95"/>
    </location>
</feature>
<evidence type="ECO:0000259" key="2">
    <source>
        <dbReference type="PROSITE" id="PS51084"/>
    </source>
</evidence>
<protein>
    <submittedName>
        <fullName evidence="3">HIT family protein</fullName>
        <ecNumber evidence="3">2.1.1.-</ecNumber>
    </submittedName>
</protein>
<dbReference type="GO" id="GO:0032259">
    <property type="term" value="P:methylation"/>
    <property type="evidence" value="ECO:0007669"/>
    <property type="project" value="UniProtKB-KW"/>
</dbReference>
<dbReference type="InterPro" id="IPR036265">
    <property type="entry name" value="HIT-like_sf"/>
</dbReference>
<dbReference type="EC" id="2.1.1.-" evidence="3"/>
<dbReference type="PROSITE" id="PS51084">
    <property type="entry name" value="HIT_2"/>
    <property type="match status" value="1"/>
</dbReference>
<dbReference type="GO" id="GO:0008168">
    <property type="term" value="F:methyltransferase activity"/>
    <property type="evidence" value="ECO:0007669"/>
    <property type="project" value="UniProtKB-KW"/>
</dbReference>
<dbReference type="InterPro" id="IPR001310">
    <property type="entry name" value="Histidine_triad_HIT"/>
</dbReference>
<accession>A0ABT9IS41</accession>
<organism evidence="3 4">
    <name type="scientific">Arthrobacter horti</name>
    <dbReference type="NCBI Taxonomy" id="3068273"/>
    <lineage>
        <taxon>Bacteria</taxon>
        <taxon>Bacillati</taxon>
        <taxon>Actinomycetota</taxon>
        <taxon>Actinomycetes</taxon>
        <taxon>Micrococcales</taxon>
        <taxon>Micrococcaceae</taxon>
        <taxon>Arthrobacter</taxon>
    </lineage>
</organism>
<proteinExistence type="predicted"/>
<dbReference type="PRINTS" id="PR00332">
    <property type="entry name" value="HISTRIAD"/>
</dbReference>
<dbReference type="RefSeq" id="WP_305997451.1">
    <property type="nucleotide sequence ID" value="NZ_JAVALS010000014.1"/>
</dbReference>
<evidence type="ECO:0000256" key="1">
    <source>
        <dbReference type="PROSITE-ProRule" id="PRU00464"/>
    </source>
</evidence>
<dbReference type="EMBL" id="JAVALS010000014">
    <property type="protein sequence ID" value="MDP5228413.1"/>
    <property type="molecule type" value="Genomic_DNA"/>
</dbReference>
<reference evidence="3 4" key="1">
    <citation type="submission" date="2023-08" db="EMBL/GenBank/DDBJ databases">
        <title>Arthrobacter horti sp. nov., isolated from forest soil.</title>
        <authorList>
            <person name="Park M."/>
        </authorList>
    </citation>
    <scope>NUCLEOTIDE SEQUENCE [LARGE SCALE GENOMIC DNA]</scope>
    <source>
        <strain evidence="3 4">YJM1</strain>
    </source>
</reference>
<dbReference type="Pfam" id="PF01230">
    <property type="entry name" value="HIT"/>
    <property type="match status" value="1"/>
</dbReference>
<dbReference type="Gene3D" id="3.30.428.10">
    <property type="entry name" value="HIT-like"/>
    <property type="match status" value="1"/>
</dbReference>
<dbReference type="PANTHER" id="PTHR46648">
    <property type="entry name" value="HIT FAMILY PROTEIN 1"/>
    <property type="match status" value="1"/>
</dbReference>
<dbReference type="InterPro" id="IPR011146">
    <property type="entry name" value="HIT-like"/>
</dbReference>
<sequence length="142" mass="15366">MSSLFTKIINGEIPGRFVWREPDVVAFLTIGPLAPGHTLVVPVQEVDRWTDADPEILSKAVLVAQKIGKVQVEAFGSARAGLLVAGYEVEHLHVHVWPSNSMADYDFGSVDNNPDPAELDANAETIREGLRAAGYGEFVPEG</sequence>
<dbReference type="PANTHER" id="PTHR46648:SF1">
    <property type="entry name" value="ADENOSINE 5'-MONOPHOSPHORAMIDASE HNT1"/>
    <property type="match status" value="1"/>
</dbReference>
<name>A0ABT9IS41_9MICC</name>
<keyword evidence="4" id="KW-1185">Reference proteome</keyword>
<evidence type="ECO:0000313" key="4">
    <source>
        <dbReference type="Proteomes" id="UP001232725"/>
    </source>
</evidence>
<keyword evidence="3" id="KW-0808">Transferase</keyword>
<evidence type="ECO:0000313" key="3">
    <source>
        <dbReference type="EMBL" id="MDP5228413.1"/>
    </source>
</evidence>
<gene>
    <name evidence="3" type="ORF">Q9R02_14715</name>
</gene>
<feature type="domain" description="HIT" evidence="2">
    <location>
        <begin position="4"/>
        <end position="107"/>
    </location>
</feature>
<comment type="caution">
    <text evidence="3">The sequence shown here is derived from an EMBL/GenBank/DDBJ whole genome shotgun (WGS) entry which is preliminary data.</text>
</comment>
<dbReference type="Proteomes" id="UP001232725">
    <property type="component" value="Unassembled WGS sequence"/>
</dbReference>